<feature type="binding site" evidence="6">
    <location>
        <position position="86"/>
    </location>
    <ligand>
        <name>S-adenosyl-L-methionine</name>
        <dbReference type="ChEBI" id="CHEBI:59789"/>
    </ligand>
</feature>
<feature type="region of interest" description="Disordered" evidence="7">
    <location>
        <begin position="376"/>
        <end position="398"/>
    </location>
</feature>
<dbReference type="GO" id="GO:0005634">
    <property type="term" value="C:nucleus"/>
    <property type="evidence" value="ECO:0007669"/>
    <property type="project" value="TreeGrafter"/>
</dbReference>
<evidence type="ECO:0000256" key="3">
    <source>
        <dbReference type="ARBA" id="ARBA00022679"/>
    </source>
</evidence>
<evidence type="ECO:0000256" key="6">
    <source>
        <dbReference type="PIRSR" id="PIRSR037350-1"/>
    </source>
</evidence>
<keyword evidence="9" id="KW-1185">Reference proteome</keyword>
<dbReference type="PANTHER" id="PTHR13393:SF0">
    <property type="entry name" value="RNA N6-ADENOSINE-METHYLTRANSFERASE METTL16"/>
    <property type="match status" value="1"/>
</dbReference>
<comment type="caution">
    <text evidence="8">The sequence shown here is derived from an EMBL/GenBank/DDBJ whole genome shotgun (WGS) entry which is preliminary data.</text>
</comment>
<dbReference type="PIRSF" id="PIRSF037350">
    <property type="entry name" value="Mtase_ZK1128_prd"/>
    <property type="match status" value="1"/>
</dbReference>
<feature type="binding site" evidence="6">
    <location>
        <position position="187"/>
    </location>
    <ligand>
        <name>S-adenosyl-L-methionine</name>
        <dbReference type="ChEBI" id="CHEBI:59789"/>
    </ligand>
</feature>
<keyword evidence="4 6" id="KW-0949">S-adenosyl-L-methionine</keyword>
<dbReference type="PANTHER" id="PTHR13393">
    <property type="entry name" value="SAM-DEPENDENT METHYLTRANSFERASE"/>
    <property type="match status" value="1"/>
</dbReference>
<dbReference type="SUPFAM" id="SSF53335">
    <property type="entry name" value="S-adenosyl-L-methionine-dependent methyltransferases"/>
    <property type="match status" value="1"/>
</dbReference>
<dbReference type="EC" id="2.1.1.-" evidence="5"/>
<feature type="binding site" evidence="6">
    <location>
        <position position="113"/>
    </location>
    <ligand>
        <name>S-adenosyl-L-methionine</name>
        <dbReference type="ChEBI" id="CHEBI:59789"/>
    </ligand>
</feature>
<dbReference type="OrthoDB" id="514248at2759"/>
<name>A0A8S1DD91_9INSE</name>
<dbReference type="EMBL" id="CADEPI010000210">
    <property type="protein sequence ID" value="CAB3380504.1"/>
    <property type="molecule type" value="Genomic_DNA"/>
</dbReference>
<dbReference type="InterPro" id="IPR029063">
    <property type="entry name" value="SAM-dependent_MTases_sf"/>
</dbReference>
<dbReference type="AlphaFoldDB" id="A0A8S1DD91"/>
<evidence type="ECO:0000313" key="9">
    <source>
        <dbReference type="Proteomes" id="UP000494165"/>
    </source>
</evidence>
<evidence type="ECO:0000256" key="2">
    <source>
        <dbReference type="ARBA" id="ARBA00022603"/>
    </source>
</evidence>
<evidence type="ECO:0000256" key="5">
    <source>
        <dbReference type="PIRNR" id="PIRNR037350"/>
    </source>
</evidence>
<evidence type="ECO:0000256" key="1">
    <source>
        <dbReference type="ARBA" id="ARBA00005878"/>
    </source>
</evidence>
<sequence>MAMTKYMHPRNKYKNKLDFASLAASYPAFAEYVHTVFKMGPSSGKPTIDFSDKNAVRELSRTLLACDFGLKVTIPSDSLVPTIPLRLNYLLWLEDLLNWTENCGENVHGIDIGTGASCVYPLLAARKNGWRMTATDIREESVKVAEENVKGNNLEDLISIVKVEDEQKILVGVLPEGKTTYDFCMCNPPFFRSDSETNSMSKSRTILRDPPKNGFSGAKAELVAPGGELEFVRRIIADSKLLLTKIRIYTSMVGHKNNANELVKELQSSGAKSLTKTEFCQGNTTRWGIAWTFCPEIRLPPLQQQVVHNKKLFQPMELTIPEEIESIEYNVYCLMNRIREIFVSLQFEVSEKGKAMSPGSKKACFEVRAVRNTWSNRRRKRRQEQSEPKTKKQRVEEEEEDPNLLSFKAAACVVEKKIVFKLTWTQGSLGRDALHQIMQYLMNELRIKNK</sequence>
<organism evidence="8 9">
    <name type="scientific">Cloeon dipterum</name>
    <dbReference type="NCBI Taxonomy" id="197152"/>
    <lineage>
        <taxon>Eukaryota</taxon>
        <taxon>Metazoa</taxon>
        <taxon>Ecdysozoa</taxon>
        <taxon>Arthropoda</taxon>
        <taxon>Hexapoda</taxon>
        <taxon>Insecta</taxon>
        <taxon>Pterygota</taxon>
        <taxon>Palaeoptera</taxon>
        <taxon>Ephemeroptera</taxon>
        <taxon>Pisciforma</taxon>
        <taxon>Baetidae</taxon>
        <taxon>Cloeon</taxon>
    </lineage>
</organism>
<dbReference type="Proteomes" id="UP000494165">
    <property type="component" value="Unassembled WGS sequence"/>
</dbReference>
<protein>
    <recommendedName>
        <fullName evidence="5">U6 small nuclear RNA (adenine-(43)-N(6))-methyltransferase</fullName>
        <ecNumber evidence="5">2.1.1.-</ecNumber>
    </recommendedName>
</protein>
<accession>A0A8S1DD91</accession>
<keyword evidence="2 5" id="KW-0489">Methyltransferase</keyword>
<dbReference type="InterPro" id="IPR017182">
    <property type="entry name" value="METTL16/PsiM"/>
</dbReference>
<dbReference type="GO" id="GO:0008168">
    <property type="term" value="F:methyltransferase activity"/>
    <property type="evidence" value="ECO:0007669"/>
    <property type="project" value="UniProtKB-UniRule"/>
</dbReference>
<evidence type="ECO:0000256" key="7">
    <source>
        <dbReference type="SAM" id="MobiDB-lite"/>
    </source>
</evidence>
<dbReference type="Pfam" id="PF05971">
    <property type="entry name" value="Methyltransf_10"/>
    <property type="match status" value="1"/>
</dbReference>
<feature type="binding site" evidence="6">
    <location>
        <position position="136"/>
    </location>
    <ligand>
        <name>S-adenosyl-L-methionine</name>
        <dbReference type="ChEBI" id="CHEBI:59789"/>
    </ligand>
</feature>
<dbReference type="CDD" id="cd02440">
    <property type="entry name" value="AdoMet_MTases"/>
    <property type="match status" value="1"/>
</dbReference>
<comment type="similarity">
    <text evidence="1 5">Belongs to the methyltransferase superfamily. METTL16/RlmF family.</text>
</comment>
<gene>
    <name evidence="8" type="ORF">CLODIP_2_CD15369</name>
</gene>
<reference evidence="8 9" key="1">
    <citation type="submission" date="2020-04" db="EMBL/GenBank/DDBJ databases">
        <authorList>
            <person name="Alioto T."/>
            <person name="Alioto T."/>
            <person name="Gomez Garrido J."/>
        </authorList>
    </citation>
    <scope>NUCLEOTIDE SEQUENCE [LARGE SCALE GENOMIC DNA]</scope>
</reference>
<keyword evidence="3 5" id="KW-0808">Transferase</keyword>
<dbReference type="GO" id="GO:0070475">
    <property type="term" value="P:rRNA base methylation"/>
    <property type="evidence" value="ECO:0007669"/>
    <property type="project" value="TreeGrafter"/>
</dbReference>
<evidence type="ECO:0000256" key="4">
    <source>
        <dbReference type="ARBA" id="ARBA00022691"/>
    </source>
</evidence>
<evidence type="ECO:0000313" key="8">
    <source>
        <dbReference type="EMBL" id="CAB3380504.1"/>
    </source>
</evidence>
<dbReference type="InterPro" id="IPR010286">
    <property type="entry name" value="METTL16/RlmF"/>
</dbReference>
<proteinExistence type="inferred from homology"/>
<feature type="compositionally biased region" description="Basic and acidic residues" evidence="7">
    <location>
        <begin position="383"/>
        <end position="395"/>
    </location>
</feature>
<dbReference type="Gene3D" id="3.40.50.150">
    <property type="entry name" value="Vaccinia Virus protein VP39"/>
    <property type="match status" value="1"/>
</dbReference>